<keyword evidence="1" id="KW-0472">Membrane</keyword>
<sequence>MSVLSMASNTEDLNPLSWKSTDEYKYPVPKPQGDHWEIILERFLTKDKSQCDAWKDEVQNLLLFAGLFSAVVTAFAVESYKTLQQDPNVALAVLLANIAAGIDTLANNTNPSVQSTPNVEPDVSVSFSPSSTSIRINIFWFSSLILSLATVIVGIVSLQWLREHQRYSEPLNPKQSLAVFHLRSAALRMWGIPHVFTILPLILQTAVILFFIGLGEFLFVLSPAVAASAFGLISLPILFLIATTILPTLQLLLVSFQISSDYSMPSQCAYKSPQSWAFLHLFLLGMRISYFLHRILGYISWPNQFMASLETISSVFSKATINILAKLHVCMIELPLDVHAACNRQNWVEFDITWLAFRDAHYLSQQKSALIWADDIFRPSYDLVQALVTSAKEHAIYEPVVLAAYHGMKELCDAIVADEILDLEPHHSKSELEMIRAARVAALQSGFTPFRSEHFQEKTFGLHIIRDEMILAFLRLPGIYSHSSNPTHPIGLHRMEIFTRLLVRNRFRGVGPETREIDPAHPFLAEINRVENDWEKTEAFPEDMIQQQYITLEHILDLALEPSSYEVITGARYSLLAKYFNYISSFRCPENLESDFLSILSTISKGFTFSIESQRYENADFLFFVARLYFENLAQHLWFSDYMKFGPYRIRRTFISLLEIMLRYEHQMDKLAYNNITRPWETGLHASNSHTTIYPPTPVRFTYEPIPETLLRFLPYHSKFHVPIDMVTVFADKLAPVDSDGESMAFAVSLNNSETWSQL</sequence>
<dbReference type="OrthoDB" id="3235960at2759"/>
<feature type="transmembrane region" description="Helical" evidence="1">
    <location>
        <begin position="277"/>
        <end position="301"/>
    </location>
</feature>
<evidence type="ECO:0000259" key="2">
    <source>
        <dbReference type="Pfam" id="PF20153"/>
    </source>
</evidence>
<feature type="transmembrane region" description="Helical" evidence="1">
    <location>
        <begin position="58"/>
        <end position="77"/>
    </location>
</feature>
<reference evidence="3" key="1">
    <citation type="submission" date="2020-11" db="EMBL/GenBank/DDBJ databases">
        <authorList>
            <consortium name="DOE Joint Genome Institute"/>
            <person name="Ahrendt S."/>
            <person name="Riley R."/>
            <person name="Andreopoulos W."/>
            <person name="Labutti K."/>
            <person name="Pangilinan J."/>
            <person name="Ruiz-Duenas F.J."/>
            <person name="Barrasa J.M."/>
            <person name="Sanchez-Garcia M."/>
            <person name="Camarero S."/>
            <person name="Miyauchi S."/>
            <person name="Serrano A."/>
            <person name="Linde D."/>
            <person name="Babiker R."/>
            <person name="Drula E."/>
            <person name="Ayuso-Fernandez I."/>
            <person name="Pacheco R."/>
            <person name="Padilla G."/>
            <person name="Ferreira P."/>
            <person name="Barriuso J."/>
            <person name="Kellner H."/>
            <person name="Castanera R."/>
            <person name="Alfaro M."/>
            <person name="Ramirez L."/>
            <person name="Pisabarro A.G."/>
            <person name="Kuo A."/>
            <person name="Tritt A."/>
            <person name="Lipzen A."/>
            <person name="He G."/>
            <person name="Yan M."/>
            <person name="Ng V."/>
            <person name="Cullen D."/>
            <person name="Martin F."/>
            <person name="Rosso M.-N."/>
            <person name="Henrissat B."/>
            <person name="Hibbett D."/>
            <person name="Martinez A.T."/>
            <person name="Grigoriev I.V."/>
        </authorList>
    </citation>
    <scope>NUCLEOTIDE SEQUENCE</scope>
    <source>
        <strain evidence="3">CIRM-BRFM 674</strain>
    </source>
</reference>
<evidence type="ECO:0000313" key="4">
    <source>
        <dbReference type="Proteomes" id="UP000807469"/>
    </source>
</evidence>
<keyword evidence="4" id="KW-1185">Reference proteome</keyword>
<feature type="domain" description="DUF6535" evidence="2">
    <location>
        <begin position="36"/>
        <end position="219"/>
    </location>
</feature>
<gene>
    <name evidence="3" type="ORF">BDN70DRAFT_916765</name>
</gene>
<organism evidence="3 4">
    <name type="scientific">Pholiota conissans</name>
    <dbReference type="NCBI Taxonomy" id="109636"/>
    <lineage>
        <taxon>Eukaryota</taxon>
        <taxon>Fungi</taxon>
        <taxon>Dikarya</taxon>
        <taxon>Basidiomycota</taxon>
        <taxon>Agaricomycotina</taxon>
        <taxon>Agaricomycetes</taxon>
        <taxon>Agaricomycetidae</taxon>
        <taxon>Agaricales</taxon>
        <taxon>Agaricineae</taxon>
        <taxon>Strophariaceae</taxon>
        <taxon>Pholiota</taxon>
    </lineage>
</organism>
<keyword evidence="1" id="KW-1133">Transmembrane helix</keyword>
<protein>
    <recommendedName>
        <fullName evidence="2">DUF6535 domain-containing protein</fullName>
    </recommendedName>
</protein>
<accession>A0A9P5ZFC9</accession>
<dbReference type="AlphaFoldDB" id="A0A9P5ZFC9"/>
<dbReference type="InterPro" id="IPR045338">
    <property type="entry name" value="DUF6535"/>
</dbReference>
<evidence type="ECO:0000313" key="3">
    <source>
        <dbReference type="EMBL" id="KAF9485640.1"/>
    </source>
</evidence>
<comment type="caution">
    <text evidence="3">The sequence shown here is derived from an EMBL/GenBank/DDBJ whole genome shotgun (WGS) entry which is preliminary data.</text>
</comment>
<name>A0A9P5ZFC9_9AGAR</name>
<dbReference type="Proteomes" id="UP000807469">
    <property type="component" value="Unassembled WGS sequence"/>
</dbReference>
<dbReference type="EMBL" id="MU155134">
    <property type="protein sequence ID" value="KAF9485640.1"/>
    <property type="molecule type" value="Genomic_DNA"/>
</dbReference>
<feature type="transmembrane region" description="Helical" evidence="1">
    <location>
        <begin position="198"/>
        <end position="221"/>
    </location>
</feature>
<feature type="transmembrane region" description="Helical" evidence="1">
    <location>
        <begin position="233"/>
        <end position="256"/>
    </location>
</feature>
<evidence type="ECO:0000256" key="1">
    <source>
        <dbReference type="SAM" id="Phobius"/>
    </source>
</evidence>
<feature type="transmembrane region" description="Helical" evidence="1">
    <location>
        <begin position="138"/>
        <end position="161"/>
    </location>
</feature>
<keyword evidence="1" id="KW-0812">Transmembrane</keyword>
<dbReference type="Pfam" id="PF20153">
    <property type="entry name" value="DUF6535"/>
    <property type="match status" value="1"/>
</dbReference>
<proteinExistence type="predicted"/>